<feature type="region of interest" description="Disordered" evidence="1">
    <location>
        <begin position="1"/>
        <end position="45"/>
    </location>
</feature>
<feature type="region of interest" description="Disordered" evidence="1">
    <location>
        <begin position="324"/>
        <end position="346"/>
    </location>
</feature>
<dbReference type="PANTHER" id="PTHR47336:SF3">
    <property type="entry name" value="SERINE-RICH PROTEIN TYE7"/>
    <property type="match status" value="1"/>
</dbReference>
<accession>A0A8H7S9P3</accession>
<dbReference type="PROSITE" id="PS50888">
    <property type="entry name" value="BHLH"/>
    <property type="match status" value="1"/>
</dbReference>
<sequence length="1008" mass="113394">MRTTNNNNNDDRHPSASPHSFTSPQLSLGSLDQSQVSSGPAVSTSDFSLDDLEHMFDWGDLSQHQQQQRLPQQHPSPASSNNDHIFLSDFSPSSSGTLSPPTDLLHHHQPLGEHFQPLSSAGQNNNNNASSIQAEARKAFVGGYFPAFNNNTEPSACFVDTYSLGGPMPGITIPATPIPEGPTSLSPSSSSGSSSATHASWPALDQWYRAAATTSAPPPLPTTTSAITPPPESALTNNNSLPIPSIKVENTTTTNNEPPKNWRKRTNSNASVGDLNQHLWRLEPNQQIKKVAHNAIERRYRNNINDRIQDLKNVVPALYKAKIKEKGAQDDDSSDDDDTDQKQGEIVEGVEVAKKLNKATILRKATEYIMFLRQSNDLADRENQILQHIISQMPGGQQVLGQFLNEKQEFERAEQERMVRDRKEAHAREQVQRQELLRERAAQRAALAQLMPKRERRPYRRRKKQDTGSTKKNAKAAAMTASEQDNDNSRMFMAMYMCVAFFSTSPFGSSTTTTAQHSIPNNHNHPSRVAFQNTTMSSDNLDTDSMSSVSWDSWFWIKMMLYTAGIIYFVVIPLINRVLQPRPVVIKNKKLNDCSEHHHYAAEVSTSWHQLYEALATLVPSPVFGQPSQLLYGTISDLIVFAPFSRTWIKLFHGSNVDPVELSNAGAWVRLCELQCLGGDSTVSKLERIRSCTGMLASIHAMERDSRRTVLLRPRTLARVYTTAAIQTELILGKQNNRLSRSYWKRAIQKSNNNGDGSDDIQEKWLTSKSYRQLLDIMTERTGQSSSGCTSKFYSFVLPYLTAPLDWVIYWQTLQQFQHSYIHFIERMVQPTTNEKKVVLFDVSQLSESNDSPIDYMSSWWTHLGIALESNHQNDFKQLELELDGSMLLKRHCRSLSHLVKATVARKQEMILQELEQALTDPLASIDAIRYIANHDTNDEAILLSLSALATHLTAYHTLSATTTSPDDLLSKYLKQLQEHIRIDLELLEPAKLISESCRQQIQTKYIS</sequence>
<gene>
    <name evidence="3" type="ORF">INT45_007900</name>
</gene>
<comment type="caution">
    <text evidence="3">The sequence shown here is derived from an EMBL/GenBank/DDBJ whole genome shotgun (WGS) entry which is preliminary data.</text>
</comment>
<feature type="compositionally biased region" description="Basic residues" evidence="1">
    <location>
        <begin position="454"/>
        <end position="464"/>
    </location>
</feature>
<dbReference type="SMART" id="SM00353">
    <property type="entry name" value="HLH"/>
    <property type="match status" value="1"/>
</dbReference>
<keyword evidence="4" id="KW-1185">Reference proteome</keyword>
<dbReference type="InterPro" id="IPR036638">
    <property type="entry name" value="HLH_DNA-bd_sf"/>
</dbReference>
<name>A0A8H7S9P3_9FUNG</name>
<reference evidence="3 4" key="1">
    <citation type="submission" date="2020-12" db="EMBL/GenBank/DDBJ databases">
        <title>Metabolic potential, ecology and presence of endohyphal bacteria is reflected in genomic diversity of Mucoromycotina.</title>
        <authorList>
            <person name="Muszewska A."/>
            <person name="Okrasinska A."/>
            <person name="Steczkiewicz K."/>
            <person name="Drgas O."/>
            <person name="Orlowska M."/>
            <person name="Perlinska-Lenart U."/>
            <person name="Aleksandrzak-Piekarczyk T."/>
            <person name="Szatraj K."/>
            <person name="Zielenkiewicz U."/>
            <person name="Pilsyk S."/>
            <person name="Malc E."/>
            <person name="Mieczkowski P."/>
            <person name="Kruszewska J.S."/>
            <person name="Biernat P."/>
            <person name="Pawlowska J."/>
        </authorList>
    </citation>
    <scope>NUCLEOTIDE SEQUENCE [LARGE SCALE GENOMIC DNA]</scope>
    <source>
        <strain evidence="3 4">CBS 142.35</strain>
    </source>
</reference>
<dbReference type="Pfam" id="PF00010">
    <property type="entry name" value="HLH"/>
    <property type="match status" value="1"/>
</dbReference>
<dbReference type="PANTHER" id="PTHR47336">
    <property type="entry name" value="TRANSCRIPTION FACTOR HMS1-RELATED"/>
    <property type="match status" value="1"/>
</dbReference>
<feature type="compositionally biased region" description="Polar residues" evidence="1">
    <location>
        <begin position="17"/>
        <end position="45"/>
    </location>
</feature>
<evidence type="ECO:0000313" key="4">
    <source>
        <dbReference type="Proteomes" id="UP000646827"/>
    </source>
</evidence>
<dbReference type="OrthoDB" id="2133190at2759"/>
<dbReference type="Proteomes" id="UP000646827">
    <property type="component" value="Unassembled WGS sequence"/>
</dbReference>
<feature type="compositionally biased region" description="Low complexity" evidence="1">
    <location>
        <begin position="119"/>
        <end position="128"/>
    </location>
</feature>
<feature type="compositionally biased region" description="Low complexity" evidence="1">
    <location>
        <begin position="181"/>
        <end position="198"/>
    </location>
</feature>
<dbReference type="GO" id="GO:0046983">
    <property type="term" value="F:protein dimerization activity"/>
    <property type="evidence" value="ECO:0007669"/>
    <property type="project" value="InterPro"/>
</dbReference>
<proteinExistence type="predicted"/>
<dbReference type="AlphaFoldDB" id="A0A8H7S9P3"/>
<feature type="domain" description="BHLH" evidence="2">
    <location>
        <begin position="288"/>
        <end position="372"/>
    </location>
</feature>
<evidence type="ECO:0000259" key="2">
    <source>
        <dbReference type="PROSITE" id="PS50888"/>
    </source>
</evidence>
<feature type="compositionally biased region" description="Acidic residues" evidence="1">
    <location>
        <begin position="330"/>
        <end position="339"/>
    </location>
</feature>
<organism evidence="3 4">
    <name type="scientific">Circinella minor</name>
    <dbReference type="NCBI Taxonomy" id="1195481"/>
    <lineage>
        <taxon>Eukaryota</taxon>
        <taxon>Fungi</taxon>
        <taxon>Fungi incertae sedis</taxon>
        <taxon>Mucoromycota</taxon>
        <taxon>Mucoromycotina</taxon>
        <taxon>Mucoromycetes</taxon>
        <taxon>Mucorales</taxon>
        <taxon>Lichtheimiaceae</taxon>
        <taxon>Circinella</taxon>
    </lineage>
</organism>
<feature type="region of interest" description="Disordered" evidence="1">
    <location>
        <begin position="62"/>
        <end position="128"/>
    </location>
</feature>
<dbReference type="EMBL" id="JAEPRB010000039">
    <property type="protein sequence ID" value="KAG2224655.1"/>
    <property type="molecule type" value="Genomic_DNA"/>
</dbReference>
<dbReference type="InterPro" id="IPR052099">
    <property type="entry name" value="Regulatory_TF_Diverse"/>
</dbReference>
<feature type="region of interest" description="Disordered" evidence="1">
    <location>
        <begin position="173"/>
        <end position="198"/>
    </location>
</feature>
<dbReference type="Gene3D" id="4.10.280.10">
    <property type="entry name" value="Helix-loop-helix DNA-binding domain"/>
    <property type="match status" value="1"/>
</dbReference>
<protein>
    <recommendedName>
        <fullName evidence="2">BHLH domain-containing protein</fullName>
    </recommendedName>
</protein>
<evidence type="ECO:0000256" key="1">
    <source>
        <dbReference type="SAM" id="MobiDB-lite"/>
    </source>
</evidence>
<evidence type="ECO:0000313" key="3">
    <source>
        <dbReference type="EMBL" id="KAG2224655.1"/>
    </source>
</evidence>
<dbReference type="SUPFAM" id="SSF47459">
    <property type="entry name" value="HLH, helix-loop-helix DNA-binding domain"/>
    <property type="match status" value="1"/>
</dbReference>
<feature type="compositionally biased region" description="Low complexity" evidence="1">
    <location>
        <begin position="62"/>
        <end position="76"/>
    </location>
</feature>
<dbReference type="InterPro" id="IPR011598">
    <property type="entry name" value="bHLH_dom"/>
</dbReference>
<feature type="compositionally biased region" description="Low complexity" evidence="1">
    <location>
        <begin position="87"/>
        <end position="103"/>
    </location>
</feature>
<feature type="region of interest" description="Disordered" evidence="1">
    <location>
        <begin position="448"/>
        <end position="484"/>
    </location>
</feature>
<feature type="region of interest" description="Disordered" evidence="1">
    <location>
        <begin position="213"/>
        <end position="269"/>
    </location>
</feature>